<dbReference type="STRING" id="29556.VO56_00900"/>
<keyword evidence="1" id="KW-1133">Transmembrane helix</keyword>
<dbReference type="RefSeq" id="WP_129620567.1">
    <property type="nucleotide sequence ID" value="NZ_LR214950.1"/>
</dbReference>
<organism evidence="2 3">
    <name type="scientific">Mycoplasmopsis gallinacea</name>
    <dbReference type="NCBI Taxonomy" id="29556"/>
    <lineage>
        <taxon>Bacteria</taxon>
        <taxon>Bacillati</taxon>
        <taxon>Mycoplasmatota</taxon>
        <taxon>Mycoplasmoidales</taxon>
        <taxon>Metamycoplasmataceae</taxon>
        <taxon>Mycoplasmopsis</taxon>
    </lineage>
</organism>
<evidence type="ECO:0000313" key="3">
    <source>
        <dbReference type="Proteomes" id="UP000290568"/>
    </source>
</evidence>
<evidence type="ECO:0008006" key="4">
    <source>
        <dbReference type="Google" id="ProtNLM"/>
    </source>
</evidence>
<gene>
    <name evidence="2" type="ORF">NCTC10183_00746</name>
</gene>
<keyword evidence="1" id="KW-0472">Membrane</keyword>
<keyword evidence="1" id="KW-0812">Transmembrane</keyword>
<dbReference type="Proteomes" id="UP000290568">
    <property type="component" value="Chromosome"/>
</dbReference>
<sequence>MHQNDLTYDQFVIRTKNVLKDDLLTFIARNKANKEQRNLYNKALKQFILCILFFVFATGFSIAFFWLSFTNINLSIIIRVIIIIEIVMQLLILYHQIKRYLKARTKYIKFIIDNSTPENLYNKLFEFLDPNLKLIAKNEKADQLYQSNEEDPNNKELKRRINFYKSENFNKYYLAQNEAKMALEINGYPIYIWHNTWIKHDSHSKTKDTIEGAHLEIITKQNHKLLDEKFYIEFFSKKLFDHKNKLELQDLSLNKLFSIYSNDKEKASSLFDDKAIEAIIFLIKNGVFHTFKNPFAIFENHQRFAINFEMKVPYFGGIRPTWSLKNEKLLEIAIKSMLYNCYSIYSLISIMNKTNYFR</sequence>
<feature type="transmembrane region" description="Helical" evidence="1">
    <location>
        <begin position="72"/>
        <end position="94"/>
    </location>
</feature>
<dbReference type="AlphaFoldDB" id="A0A449A421"/>
<proteinExistence type="predicted"/>
<dbReference type="EMBL" id="LR214950">
    <property type="protein sequence ID" value="VEU58954.1"/>
    <property type="molecule type" value="Genomic_DNA"/>
</dbReference>
<accession>A0A449A421</accession>
<reference evidence="2 3" key="1">
    <citation type="submission" date="2019-01" db="EMBL/GenBank/DDBJ databases">
        <authorList>
            <consortium name="Pathogen Informatics"/>
        </authorList>
    </citation>
    <scope>NUCLEOTIDE SEQUENCE [LARGE SCALE GENOMIC DNA]</scope>
    <source>
        <strain evidence="2 3">NCTC10183</strain>
    </source>
</reference>
<evidence type="ECO:0000256" key="1">
    <source>
        <dbReference type="SAM" id="Phobius"/>
    </source>
</evidence>
<feature type="transmembrane region" description="Helical" evidence="1">
    <location>
        <begin position="47"/>
        <end position="66"/>
    </location>
</feature>
<keyword evidence="3" id="KW-1185">Reference proteome</keyword>
<protein>
    <recommendedName>
        <fullName evidence="4">DUF3137 domain-containing protein</fullName>
    </recommendedName>
</protein>
<name>A0A449A421_9BACT</name>
<evidence type="ECO:0000313" key="2">
    <source>
        <dbReference type="EMBL" id="VEU58954.1"/>
    </source>
</evidence>